<dbReference type="OrthoDB" id="5335812at2759"/>
<dbReference type="PANTHER" id="PTHR42087">
    <property type="entry name" value="ILP IS AN APOPTOSIS INHIBITOR"/>
    <property type="match status" value="1"/>
</dbReference>
<evidence type="ECO:0000313" key="3">
    <source>
        <dbReference type="Proteomes" id="UP000030651"/>
    </source>
</evidence>
<feature type="region of interest" description="Disordered" evidence="1">
    <location>
        <begin position="114"/>
        <end position="138"/>
    </location>
</feature>
<dbReference type="AlphaFoldDB" id="W3X215"/>
<reference evidence="3" key="1">
    <citation type="journal article" date="2015" name="BMC Genomics">
        <title>Genomic and transcriptomic analysis of the endophytic fungus Pestalotiopsis fici reveals its lifestyle and high potential for synthesis of natural products.</title>
        <authorList>
            <person name="Wang X."/>
            <person name="Zhang X."/>
            <person name="Liu L."/>
            <person name="Xiang M."/>
            <person name="Wang W."/>
            <person name="Sun X."/>
            <person name="Che Y."/>
            <person name="Guo L."/>
            <person name="Liu G."/>
            <person name="Guo L."/>
            <person name="Wang C."/>
            <person name="Yin W.B."/>
            <person name="Stadler M."/>
            <person name="Zhang X."/>
            <person name="Liu X."/>
        </authorList>
    </citation>
    <scope>NUCLEOTIDE SEQUENCE [LARGE SCALE GENOMIC DNA]</scope>
    <source>
        <strain evidence="3">W106-1 / CGMCC3.15140</strain>
    </source>
</reference>
<dbReference type="InParanoid" id="W3X215"/>
<dbReference type="InterPro" id="IPR053267">
    <property type="entry name" value="Verrucosidin_biosynth-assoc"/>
</dbReference>
<proteinExistence type="predicted"/>
<dbReference type="OMA" id="FEWYPHY"/>
<dbReference type="GeneID" id="19272662"/>
<dbReference type="STRING" id="1229662.W3X215"/>
<feature type="compositionally biased region" description="Basic and acidic residues" evidence="1">
    <location>
        <begin position="265"/>
        <end position="281"/>
    </location>
</feature>
<organism evidence="2 3">
    <name type="scientific">Pestalotiopsis fici (strain W106-1 / CGMCC3.15140)</name>
    <dbReference type="NCBI Taxonomy" id="1229662"/>
    <lineage>
        <taxon>Eukaryota</taxon>
        <taxon>Fungi</taxon>
        <taxon>Dikarya</taxon>
        <taxon>Ascomycota</taxon>
        <taxon>Pezizomycotina</taxon>
        <taxon>Sordariomycetes</taxon>
        <taxon>Xylariomycetidae</taxon>
        <taxon>Amphisphaeriales</taxon>
        <taxon>Sporocadaceae</taxon>
        <taxon>Pestalotiopsis</taxon>
    </lineage>
</organism>
<feature type="compositionally biased region" description="Polar residues" evidence="1">
    <location>
        <begin position="28"/>
        <end position="43"/>
    </location>
</feature>
<name>W3X215_PESFW</name>
<dbReference type="Proteomes" id="UP000030651">
    <property type="component" value="Unassembled WGS sequence"/>
</dbReference>
<dbReference type="KEGG" id="pfy:PFICI_07649"/>
<feature type="compositionally biased region" description="Gly residues" evidence="1">
    <location>
        <begin position="1"/>
        <end position="15"/>
    </location>
</feature>
<dbReference type="PANTHER" id="PTHR42087:SF1">
    <property type="entry name" value="ILP IS AN APOPTOSIS INHIBITOR"/>
    <property type="match status" value="1"/>
</dbReference>
<protein>
    <recommendedName>
        <fullName evidence="4">Ilp is an apoptosis inhibitor</fullName>
    </recommendedName>
</protein>
<feature type="region of interest" description="Disordered" evidence="1">
    <location>
        <begin position="1"/>
        <end position="57"/>
    </location>
</feature>
<evidence type="ECO:0008006" key="4">
    <source>
        <dbReference type="Google" id="ProtNLM"/>
    </source>
</evidence>
<dbReference type="RefSeq" id="XP_007834421.1">
    <property type="nucleotide sequence ID" value="XM_007836230.1"/>
</dbReference>
<evidence type="ECO:0000313" key="2">
    <source>
        <dbReference type="EMBL" id="ETS80120.1"/>
    </source>
</evidence>
<feature type="region of interest" description="Disordered" evidence="1">
    <location>
        <begin position="251"/>
        <end position="281"/>
    </location>
</feature>
<accession>W3X215</accession>
<evidence type="ECO:0000256" key="1">
    <source>
        <dbReference type="SAM" id="MobiDB-lite"/>
    </source>
</evidence>
<dbReference type="EMBL" id="KI912113">
    <property type="protein sequence ID" value="ETS80120.1"/>
    <property type="molecule type" value="Genomic_DNA"/>
</dbReference>
<dbReference type="HOGENOM" id="CLU_079969_2_0_1"/>
<dbReference type="eggNOG" id="ENOG502S2F8">
    <property type="taxonomic scope" value="Eukaryota"/>
</dbReference>
<sequence>MAYHPHGGGGGGGSGPSSSSSFAMPFSQGRSRNSPQPSSSTTRGHGGMPDFGHFQPSPMLGLQDGQFDIFEWYPQFQSCLRYFLDHAQFSGPVQAVAAFVNIQLPYQRSHHLALSSRSGSSPSAIPSPSPRAGGTIPLSSSSGSLATLTPYIRRLVATGFDFPGVLHGFFGDDWVAGVGQMHEVERRNYLFAAKSACWLDVKRHYDEGEGQTVPFLRPLQHSTEEEIANADSHWSEWLAMQDWLIGPRSLDNLEGSGTSNSPPRFKREPPDDRHGRYHVVD</sequence>
<keyword evidence="3" id="KW-1185">Reference proteome</keyword>
<gene>
    <name evidence="2" type="ORF">PFICI_07649</name>
</gene>